<gene>
    <name evidence="3" type="ORF">ACHAWU_000868</name>
</gene>
<feature type="transmembrane region" description="Helical" evidence="2">
    <location>
        <begin position="567"/>
        <end position="586"/>
    </location>
</feature>
<keyword evidence="2" id="KW-1133">Transmembrane helix</keyword>
<evidence type="ECO:0000313" key="4">
    <source>
        <dbReference type="Proteomes" id="UP001530293"/>
    </source>
</evidence>
<accession>A0ABD3MAD5</accession>
<organism evidence="3 4">
    <name type="scientific">Discostella pseudostelligera</name>
    <dbReference type="NCBI Taxonomy" id="259834"/>
    <lineage>
        <taxon>Eukaryota</taxon>
        <taxon>Sar</taxon>
        <taxon>Stramenopiles</taxon>
        <taxon>Ochrophyta</taxon>
        <taxon>Bacillariophyta</taxon>
        <taxon>Coscinodiscophyceae</taxon>
        <taxon>Thalassiosirophycidae</taxon>
        <taxon>Stephanodiscales</taxon>
        <taxon>Stephanodiscaceae</taxon>
        <taxon>Discostella</taxon>
    </lineage>
</organism>
<feature type="region of interest" description="Disordered" evidence="1">
    <location>
        <begin position="126"/>
        <end position="149"/>
    </location>
</feature>
<evidence type="ECO:0000256" key="2">
    <source>
        <dbReference type="SAM" id="Phobius"/>
    </source>
</evidence>
<reference evidence="3 4" key="1">
    <citation type="submission" date="2024-10" db="EMBL/GenBank/DDBJ databases">
        <title>Updated reference genomes for cyclostephanoid diatoms.</title>
        <authorList>
            <person name="Roberts W.R."/>
            <person name="Alverson A.J."/>
        </authorList>
    </citation>
    <scope>NUCLEOTIDE SEQUENCE [LARGE SCALE GENOMIC DNA]</scope>
    <source>
        <strain evidence="3 4">AJA232-27</strain>
    </source>
</reference>
<protein>
    <submittedName>
        <fullName evidence="3">Uncharacterized protein</fullName>
    </submittedName>
</protein>
<dbReference type="InterPro" id="IPR010640">
    <property type="entry name" value="Low_temperature_requirement_A"/>
</dbReference>
<dbReference type="Proteomes" id="UP001530293">
    <property type="component" value="Unassembled WGS sequence"/>
</dbReference>
<proteinExistence type="predicted"/>
<feature type="transmembrane region" description="Helical" evidence="2">
    <location>
        <begin position="274"/>
        <end position="295"/>
    </location>
</feature>
<feature type="transmembrane region" description="Helical" evidence="2">
    <location>
        <begin position="529"/>
        <end position="547"/>
    </location>
</feature>
<feature type="compositionally biased region" description="Acidic residues" evidence="1">
    <location>
        <begin position="33"/>
        <end position="42"/>
    </location>
</feature>
<comment type="caution">
    <text evidence="3">The sequence shown here is derived from an EMBL/GenBank/DDBJ whole genome shotgun (WGS) entry which is preliminary data.</text>
</comment>
<dbReference type="Pfam" id="PF06772">
    <property type="entry name" value="LtrA"/>
    <property type="match status" value="1"/>
</dbReference>
<feature type="transmembrane region" description="Helical" evidence="2">
    <location>
        <begin position="453"/>
        <end position="471"/>
    </location>
</feature>
<evidence type="ECO:0000313" key="3">
    <source>
        <dbReference type="EMBL" id="KAL3759569.1"/>
    </source>
</evidence>
<dbReference type="EMBL" id="JALLBG020000200">
    <property type="protein sequence ID" value="KAL3759569.1"/>
    <property type="molecule type" value="Genomic_DNA"/>
</dbReference>
<feature type="transmembrane region" description="Helical" evidence="2">
    <location>
        <begin position="413"/>
        <end position="432"/>
    </location>
</feature>
<keyword evidence="2" id="KW-0812">Transmembrane</keyword>
<dbReference type="AlphaFoldDB" id="A0ABD3MAD5"/>
<keyword evidence="4" id="KW-1185">Reference proteome</keyword>
<evidence type="ECO:0000256" key="1">
    <source>
        <dbReference type="SAM" id="MobiDB-lite"/>
    </source>
</evidence>
<feature type="compositionally biased region" description="Low complexity" evidence="1">
    <location>
        <begin position="131"/>
        <end position="141"/>
    </location>
</feature>
<keyword evidence="2" id="KW-0472">Membrane</keyword>
<feature type="transmembrane region" description="Helical" evidence="2">
    <location>
        <begin position="382"/>
        <end position="407"/>
    </location>
</feature>
<name>A0ABD3MAD5_9STRA</name>
<feature type="region of interest" description="Disordered" evidence="1">
    <location>
        <begin position="1"/>
        <end position="42"/>
    </location>
</feature>
<sequence length="669" mass="73716">MASASSGSGGLGGPPTATLTSEALKAPAAMIDDSNDDANDGDDEITKLKLSLQREKAAKRKMYSYLVKIADELKVLREESDNLRRNSSDYSRGKAWYEGGMWRGPNVLPSATAAATVNNSPSIQLKKRGVSGEQQQQQQQQHGGGGGDGYSRVSTIDYQGAGAAAAGGGDEGVANTCVPRAPVSLSDLFLDMVTVTSFSKVGVAIQDRGTIDLPILAYFAVFWQIWSKEASYSTRFDTTDISSHLETLLACFALLGGSLSAYSDFHSDGCNRVMGVAMFVAFLHVALHARVWYWFNHATIWSNSSSNITGQQQEDVDSSVKRYAIFIAVMNTLEMINWGVGMNLPNESHWRPWIFFMGFVLNLRLPRGFMPNDFHAACSKRGVLFILLLGFNLQSIVGDAFAYFNYWEPSWEQYAFLFLACFLLFMIKLLYVDDTYAIAPQDHALLYNRAAGFCFHVGNFALLLFTTVLGSGLNLLTHSFLAAAVALPSDAKNLVCGGFAAVVFSIAFIKSMHIRRVPTDPKHERMFYMAYLIQAVGIVVVVAITARMCFLPPDSNHGLALLMRNEIEMLAVLVSFAVILIGISWLDEAIELRLYADASEANEYRVQPFGIWACFKQDEPLQLQAMALERDRASVLGRNSMLFRPSMMSFSGSVMYNSFANLSKEEMNA</sequence>
<feature type="transmembrane region" description="Helical" evidence="2">
    <location>
        <begin position="491"/>
        <end position="509"/>
    </location>
</feature>